<sequence>MKTKKTVNGSSRKKGKLFDGLIGEHAPEMDPSYKFFLEHLSKDGNTCVLNVPNGDHGMPVSVRYEEDDTVYSNTKAKNGPNCPNGSLHRSWGVPSGKRPDMEAIKAASGNVDQSFSPKRSYVKQKKNSTVDDSYELFMSLVKFKDGCMVIEPEPGVTIVYEQEEDMPAAYDELRTGSSTNELEALMSPLETMEEDCTMYEREYAQANKVTSERETVGPSSENIDGQDIVCTDVRGLVLYTQPSDSNACEDKQAGPLAISCIGSSTFDEKLNAVLSQPYDQNEYEELWRKASDRKPVSRQRHLRSASKRYVTGAIGLSYLDHYPDLAVQINSADCDERLSLLRKFFFWLENLCHEGAYMPWISKPLACNPISPDEYELAPALESHEDEP</sequence>
<dbReference type="OrthoDB" id="298344at2759"/>
<accession>A0A835DV48</accession>
<protein>
    <submittedName>
        <fullName evidence="1">Uncharacterized protein</fullName>
    </submittedName>
</protein>
<dbReference type="PANTHER" id="PTHR34194:SF25">
    <property type="entry name" value="OS05G0423200 PROTEIN"/>
    <property type="match status" value="1"/>
</dbReference>
<name>A0A835DV48_9POAL</name>
<gene>
    <name evidence="1" type="ORF">HU200_064937</name>
</gene>
<dbReference type="EMBL" id="JACEFO010002816">
    <property type="protein sequence ID" value="KAF8648352.1"/>
    <property type="molecule type" value="Genomic_DNA"/>
</dbReference>
<comment type="caution">
    <text evidence="1">The sequence shown here is derived from an EMBL/GenBank/DDBJ whole genome shotgun (WGS) entry which is preliminary data.</text>
</comment>
<organism evidence="1 2">
    <name type="scientific">Digitaria exilis</name>
    <dbReference type="NCBI Taxonomy" id="1010633"/>
    <lineage>
        <taxon>Eukaryota</taxon>
        <taxon>Viridiplantae</taxon>
        <taxon>Streptophyta</taxon>
        <taxon>Embryophyta</taxon>
        <taxon>Tracheophyta</taxon>
        <taxon>Spermatophyta</taxon>
        <taxon>Magnoliopsida</taxon>
        <taxon>Liliopsida</taxon>
        <taxon>Poales</taxon>
        <taxon>Poaceae</taxon>
        <taxon>PACMAD clade</taxon>
        <taxon>Panicoideae</taxon>
        <taxon>Panicodae</taxon>
        <taxon>Paniceae</taxon>
        <taxon>Anthephorinae</taxon>
        <taxon>Digitaria</taxon>
    </lineage>
</organism>
<dbReference type="Gramene" id="Dexi4A01G0016010.1">
    <property type="protein sequence ID" value="Dexi4A01G0016010.1:cds"/>
    <property type="gene ID" value="Dexi4A01G0016010"/>
</dbReference>
<evidence type="ECO:0000313" key="1">
    <source>
        <dbReference type="EMBL" id="KAF8648352.1"/>
    </source>
</evidence>
<evidence type="ECO:0000313" key="2">
    <source>
        <dbReference type="Proteomes" id="UP000636709"/>
    </source>
</evidence>
<dbReference type="PANTHER" id="PTHR34194">
    <property type="entry name" value="F14J8.16 PROTEIN"/>
    <property type="match status" value="1"/>
</dbReference>
<dbReference type="AlphaFoldDB" id="A0A835DV48"/>
<dbReference type="Proteomes" id="UP000636709">
    <property type="component" value="Unassembled WGS sequence"/>
</dbReference>
<proteinExistence type="predicted"/>
<keyword evidence="2" id="KW-1185">Reference proteome</keyword>
<reference evidence="1" key="1">
    <citation type="submission" date="2020-07" db="EMBL/GenBank/DDBJ databases">
        <title>Genome sequence and genetic diversity analysis of an under-domesticated orphan crop, white fonio (Digitaria exilis).</title>
        <authorList>
            <person name="Bennetzen J.L."/>
            <person name="Chen S."/>
            <person name="Ma X."/>
            <person name="Wang X."/>
            <person name="Yssel A.E.J."/>
            <person name="Chaluvadi S.R."/>
            <person name="Johnson M."/>
            <person name="Gangashetty P."/>
            <person name="Hamidou F."/>
            <person name="Sanogo M.D."/>
            <person name="Zwaenepoel A."/>
            <person name="Wallace J."/>
            <person name="Van De Peer Y."/>
            <person name="Van Deynze A."/>
        </authorList>
    </citation>
    <scope>NUCLEOTIDE SEQUENCE</scope>
    <source>
        <tissue evidence="1">Leaves</tissue>
    </source>
</reference>